<accession>B4JGP9</accession>
<reference evidence="2 3" key="1">
    <citation type="journal article" date="2007" name="Nature">
        <title>Evolution of genes and genomes on the Drosophila phylogeny.</title>
        <authorList>
            <consortium name="Drosophila 12 Genomes Consortium"/>
            <person name="Clark A.G."/>
            <person name="Eisen M.B."/>
            <person name="Smith D.R."/>
            <person name="Bergman C.M."/>
            <person name="Oliver B."/>
            <person name="Markow T.A."/>
            <person name="Kaufman T.C."/>
            <person name="Kellis M."/>
            <person name="Gelbart W."/>
            <person name="Iyer V.N."/>
            <person name="Pollard D.A."/>
            <person name="Sackton T.B."/>
            <person name="Larracuente A.M."/>
            <person name="Singh N.D."/>
            <person name="Abad J.P."/>
            <person name="Abt D.N."/>
            <person name="Adryan B."/>
            <person name="Aguade M."/>
            <person name="Akashi H."/>
            <person name="Anderson W.W."/>
            <person name="Aquadro C.F."/>
            <person name="Ardell D.H."/>
            <person name="Arguello R."/>
            <person name="Artieri C.G."/>
            <person name="Barbash D.A."/>
            <person name="Barker D."/>
            <person name="Barsanti P."/>
            <person name="Batterham P."/>
            <person name="Batzoglou S."/>
            <person name="Begun D."/>
            <person name="Bhutkar A."/>
            <person name="Blanco E."/>
            <person name="Bosak S.A."/>
            <person name="Bradley R.K."/>
            <person name="Brand A.D."/>
            <person name="Brent M.R."/>
            <person name="Brooks A.N."/>
            <person name="Brown R.H."/>
            <person name="Butlin R.K."/>
            <person name="Caggese C."/>
            <person name="Calvi B.R."/>
            <person name="Bernardo de Carvalho A."/>
            <person name="Caspi A."/>
            <person name="Castrezana S."/>
            <person name="Celniker S.E."/>
            <person name="Chang J.L."/>
            <person name="Chapple C."/>
            <person name="Chatterji S."/>
            <person name="Chinwalla A."/>
            <person name="Civetta A."/>
            <person name="Clifton S.W."/>
            <person name="Comeron J.M."/>
            <person name="Costello J.C."/>
            <person name="Coyne J.A."/>
            <person name="Daub J."/>
            <person name="David R.G."/>
            <person name="Delcher A.L."/>
            <person name="Delehaunty K."/>
            <person name="Do C.B."/>
            <person name="Ebling H."/>
            <person name="Edwards K."/>
            <person name="Eickbush T."/>
            <person name="Evans J.D."/>
            <person name="Filipski A."/>
            <person name="Findeiss S."/>
            <person name="Freyhult E."/>
            <person name="Fulton L."/>
            <person name="Fulton R."/>
            <person name="Garcia A.C."/>
            <person name="Gardiner A."/>
            <person name="Garfield D.A."/>
            <person name="Garvin B.E."/>
            <person name="Gibson G."/>
            <person name="Gilbert D."/>
            <person name="Gnerre S."/>
            <person name="Godfrey J."/>
            <person name="Good R."/>
            <person name="Gotea V."/>
            <person name="Gravely B."/>
            <person name="Greenberg A.J."/>
            <person name="Griffiths-Jones S."/>
            <person name="Gross S."/>
            <person name="Guigo R."/>
            <person name="Gustafson E.A."/>
            <person name="Haerty W."/>
            <person name="Hahn M.W."/>
            <person name="Halligan D.L."/>
            <person name="Halpern A.L."/>
            <person name="Halter G.M."/>
            <person name="Han M.V."/>
            <person name="Heger A."/>
            <person name="Hillier L."/>
            <person name="Hinrichs A.S."/>
            <person name="Holmes I."/>
            <person name="Hoskins R.A."/>
            <person name="Hubisz M.J."/>
            <person name="Hultmark D."/>
            <person name="Huntley M.A."/>
            <person name="Jaffe D.B."/>
            <person name="Jagadeeshan S."/>
            <person name="Jeck W.R."/>
            <person name="Johnson J."/>
            <person name="Jones C.D."/>
            <person name="Jordan W.C."/>
            <person name="Karpen G.H."/>
            <person name="Kataoka E."/>
            <person name="Keightley P.D."/>
            <person name="Kheradpour P."/>
            <person name="Kirkness E.F."/>
            <person name="Koerich L.B."/>
            <person name="Kristiansen K."/>
            <person name="Kudrna D."/>
            <person name="Kulathinal R.J."/>
            <person name="Kumar S."/>
            <person name="Kwok R."/>
            <person name="Lander E."/>
            <person name="Langley C.H."/>
            <person name="Lapoint R."/>
            <person name="Lazzaro B.P."/>
            <person name="Lee S.J."/>
            <person name="Levesque L."/>
            <person name="Li R."/>
            <person name="Lin C.F."/>
            <person name="Lin M.F."/>
            <person name="Lindblad-Toh K."/>
            <person name="Llopart A."/>
            <person name="Long M."/>
            <person name="Low L."/>
            <person name="Lozovsky E."/>
            <person name="Lu J."/>
            <person name="Luo M."/>
            <person name="Machado C.A."/>
            <person name="Makalowski W."/>
            <person name="Marzo M."/>
            <person name="Matsuda M."/>
            <person name="Matzkin L."/>
            <person name="McAllister B."/>
            <person name="McBride C.S."/>
            <person name="McKernan B."/>
            <person name="McKernan K."/>
            <person name="Mendez-Lago M."/>
            <person name="Minx P."/>
            <person name="Mollenhauer M.U."/>
            <person name="Montooth K."/>
            <person name="Mount S.M."/>
            <person name="Mu X."/>
            <person name="Myers E."/>
            <person name="Negre B."/>
            <person name="Newfeld S."/>
            <person name="Nielsen R."/>
            <person name="Noor M.A."/>
            <person name="O'Grady P."/>
            <person name="Pachter L."/>
            <person name="Papaceit M."/>
            <person name="Parisi M.J."/>
            <person name="Parisi M."/>
            <person name="Parts L."/>
            <person name="Pedersen J.S."/>
            <person name="Pesole G."/>
            <person name="Phillippy A.M."/>
            <person name="Ponting C.P."/>
            <person name="Pop M."/>
            <person name="Porcelli D."/>
            <person name="Powell J.R."/>
            <person name="Prohaska S."/>
            <person name="Pruitt K."/>
            <person name="Puig M."/>
            <person name="Quesneville H."/>
            <person name="Ram K.R."/>
            <person name="Rand D."/>
            <person name="Rasmussen M.D."/>
            <person name="Reed L.K."/>
            <person name="Reenan R."/>
            <person name="Reily A."/>
            <person name="Remington K.A."/>
            <person name="Rieger T.T."/>
            <person name="Ritchie M.G."/>
            <person name="Robin C."/>
            <person name="Rogers Y.H."/>
            <person name="Rohde C."/>
            <person name="Rozas J."/>
            <person name="Rubenfield M.J."/>
            <person name="Ruiz A."/>
            <person name="Russo S."/>
            <person name="Salzberg S.L."/>
            <person name="Sanchez-Gracia A."/>
            <person name="Saranga D.J."/>
            <person name="Sato H."/>
            <person name="Schaeffer S.W."/>
            <person name="Schatz M.C."/>
            <person name="Schlenke T."/>
            <person name="Schwartz R."/>
            <person name="Segarra C."/>
            <person name="Singh R.S."/>
            <person name="Sirot L."/>
            <person name="Sirota M."/>
            <person name="Sisneros N.B."/>
            <person name="Smith C.D."/>
            <person name="Smith T.F."/>
            <person name="Spieth J."/>
            <person name="Stage D.E."/>
            <person name="Stark A."/>
            <person name="Stephan W."/>
            <person name="Strausberg R.L."/>
            <person name="Strempel S."/>
            <person name="Sturgill D."/>
            <person name="Sutton G."/>
            <person name="Sutton G.G."/>
            <person name="Tao W."/>
            <person name="Teichmann S."/>
            <person name="Tobari Y.N."/>
            <person name="Tomimura Y."/>
            <person name="Tsolas J.M."/>
            <person name="Valente V.L."/>
            <person name="Venter E."/>
            <person name="Venter J.C."/>
            <person name="Vicario S."/>
            <person name="Vieira F.G."/>
            <person name="Vilella A.J."/>
            <person name="Villasante A."/>
            <person name="Walenz B."/>
            <person name="Wang J."/>
            <person name="Wasserman M."/>
            <person name="Watts T."/>
            <person name="Wilson D."/>
            <person name="Wilson R.K."/>
            <person name="Wing R.A."/>
            <person name="Wolfner M.F."/>
            <person name="Wong A."/>
            <person name="Wong G.K."/>
            <person name="Wu C.I."/>
            <person name="Wu G."/>
            <person name="Yamamoto D."/>
            <person name="Yang H.P."/>
            <person name="Yang S.P."/>
            <person name="Yorke J.A."/>
            <person name="Yoshida K."/>
            <person name="Zdobnov E."/>
            <person name="Zhang P."/>
            <person name="Zhang Y."/>
            <person name="Zimin A.V."/>
            <person name="Baldwin J."/>
            <person name="Abdouelleil A."/>
            <person name="Abdulkadir J."/>
            <person name="Abebe A."/>
            <person name="Abera B."/>
            <person name="Abreu J."/>
            <person name="Acer S.C."/>
            <person name="Aftuck L."/>
            <person name="Alexander A."/>
            <person name="An P."/>
            <person name="Anderson E."/>
            <person name="Anderson S."/>
            <person name="Arachi H."/>
            <person name="Azer M."/>
            <person name="Bachantsang P."/>
            <person name="Barry A."/>
            <person name="Bayul T."/>
            <person name="Berlin A."/>
            <person name="Bessette D."/>
            <person name="Bloom T."/>
            <person name="Blye J."/>
            <person name="Boguslavskiy L."/>
            <person name="Bonnet C."/>
            <person name="Boukhgalter B."/>
            <person name="Bourzgui I."/>
            <person name="Brown A."/>
            <person name="Cahill P."/>
            <person name="Channer S."/>
            <person name="Cheshatsang Y."/>
            <person name="Chuda L."/>
            <person name="Citroen M."/>
            <person name="Collymore A."/>
            <person name="Cooke P."/>
            <person name="Costello M."/>
            <person name="D'Aco K."/>
            <person name="Daza R."/>
            <person name="De Haan G."/>
            <person name="DeGray S."/>
            <person name="DeMaso C."/>
            <person name="Dhargay N."/>
            <person name="Dooley K."/>
            <person name="Dooley E."/>
            <person name="Doricent M."/>
            <person name="Dorje P."/>
            <person name="Dorjee K."/>
            <person name="Dupes A."/>
            <person name="Elong R."/>
            <person name="Falk J."/>
            <person name="Farina A."/>
            <person name="Faro S."/>
            <person name="Ferguson D."/>
            <person name="Fisher S."/>
            <person name="Foley C.D."/>
            <person name="Franke A."/>
            <person name="Friedrich D."/>
            <person name="Gadbois L."/>
            <person name="Gearin G."/>
            <person name="Gearin C.R."/>
            <person name="Giannoukos G."/>
            <person name="Goode T."/>
            <person name="Graham J."/>
            <person name="Grandbois E."/>
            <person name="Grewal S."/>
            <person name="Gyaltsen K."/>
            <person name="Hafez N."/>
            <person name="Hagos B."/>
            <person name="Hall J."/>
            <person name="Henson C."/>
            <person name="Hollinger A."/>
            <person name="Honan T."/>
            <person name="Huard M.D."/>
            <person name="Hughes L."/>
            <person name="Hurhula B."/>
            <person name="Husby M.E."/>
            <person name="Kamat A."/>
            <person name="Kanga B."/>
            <person name="Kashin S."/>
            <person name="Khazanovich D."/>
            <person name="Kisner P."/>
            <person name="Lance K."/>
            <person name="Lara M."/>
            <person name="Lee W."/>
            <person name="Lennon N."/>
            <person name="Letendre F."/>
            <person name="LeVine R."/>
            <person name="Lipovsky A."/>
            <person name="Liu X."/>
            <person name="Liu J."/>
            <person name="Liu S."/>
            <person name="Lokyitsang T."/>
            <person name="Lokyitsang Y."/>
            <person name="Lubonja R."/>
            <person name="Lui A."/>
            <person name="MacDonald P."/>
            <person name="Magnisalis V."/>
            <person name="Maru K."/>
            <person name="Matthews C."/>
            <person name="McCusker W."/>
            <person name="McDonough S."/>
            <person name="Mehta T."/>
            <person name="Meldrim J."/>
            <person name="Meneus L."/>
            <person name="Mihai O."/>
            <person name="Mihalev A."/>
            <person name="Mihova T."/>
            <person name="Mittelman R."/>
            <person name="Mlenga V."/>
            <person name="Montmayeur A."/>
            <person name="Mulrain L."/>
            <person name="Navidi A."/>
            <person name="Naylor J."/>
            <person name="Negash T."/>
            <person name="Nguyen T."/>
            <person name="Nguyen N."/>
            <person name="Nicol R."/>
            <person name="Norbu C."/>
            <person name="Norbu N."/>
            <person name="Novod N."/>
            <person name="O'Neill B."/>
            <person name="Osman S."/>
            <person name="Markiewicz E."/>
            <person name="Oyono O.L."/>
            <person name="Patti C."/>
            <person name="Phunkhang P."/>
            <person name="Pierre F."/>
            <person name="Priest M."/>
            <person name="Raghuraman S."/>
            <person name="Rege F."/>
            <person name="Reyes R."/>
            <person name="Rise C."/>
            <person name="Rogov P."/>
            <person name="Ross K."/>
            <person name="Ryan E."/>
            <person name="Settipalli S."/>
            <person name="Shea T."/>
            <person name="Sherpa N."/>
            <person name="Shi L."/>
            <person name="Shih D."/>
            <person name="Sparrow T."/>
            <person name="Spaulding J."/>
            <person name="Stalker J."/>
            <person name="Stange-Thomann N."/>
            <person name="Stavropoulos S."/>
            <person name="Stone C."/>
            <person name="Strader C."/>
            <person name="Tesfaye S."/>
            <person name="Thomson T."/>
            <person name="Thoulutsang Y."/>
            <person name="Thoulutsang D."/>
            <person name="Topham K."/>
            <person name="Topping I."/>
            <person name="Tsamla T."/>
            <person name="Vassiliev H."/>
            <person name="Vo A."/>
            <person name="Wangchuk T."/>
            <person name="Wangdi T."/>
            <person name="Weiand M."/>
            <person name="Wilkinson J."/>
            <person name="Wilson A."/>
            <person name="Yadav S."/>
            <person name="Young G."/>
            <person name="Yu Q."/>
            <person name="Zembek L."/>
            <person name="Zhong D."/>
            <person name="Zimmer A."/>
            <person name="Zwirko Z."/>
            <person name="Jaffe D.B."/>
            <person name="Alvarez P."/>
            <person name="Brockman W."/>
            <person name="Butler J."/>
            <person name="Chin C."/>
            <person name="Gnerre S."/>
            <person name="Grabherr M."/>
            <person name="Kleber M."/>
            <person name="Mauceli E."/>
            <person name="MacCallum I."/>
        </authorList>
    </citation>
    <scope>NUCLEOTIDE SEQUENCE [LARGE SCALE GENOMIC DNA]</scope>
    <source>
        <strain evidence="3">Tucson 15287-2541.00</strain>
    </source>
</reference>
<protein>
    <submittedName>
        <fullName evidence="2">GH18886</fullName>
    </submittedName>
</protein>
<dbReference type="Proteomes" id="UP000001070">
    <property type="component" value="Unassembled WGS sequence"/>
</dbReference>
<evidence type="ECO:0000313" key="2">
    <source>
        <dbReference type="EMBL" id="EDV92653.1"/>
    </source>
</evidence>
<gene>
    <name evidence="2" type="primary">Dgri\GH18886</name>
    <name evidence="2" type="ORF">Dgri_GH18886</name>
</gene>
<dbReference type="AlphaFoldDB" id="B4JGP9"/>
<evidence type="ECO:0000313" key="3">
    <source>
        <dbReference type="Proteomes" id="UP000001070"/>
    </source>
</evidence>
<dbReference type="EMBL" id="CH916369">
    <property type="protein sequence ID" value="EDV92653.1"/>
    <property type="molecule type" value="Genomic_DNA"/>
</dbReference>
<dbReference type="eggNOG" id="ENOG502TC8A">
    <property type="taxonomic scope" value="Eukaryota"/>
</dbReference>
<feature type="region of interest" description="Disordered" evidence="1">
    <location>
        <begin position="1"/>
        <end position="20"/>
    </location>
</feature>
<evidence type="ECO:0000256" key="1">
    <source>
        <dbReference type="SAM" id="MobiDB-lite"/>
    </source>
</evidence>
<name>B4JGP9_DROGR</name>
<proteinExistence type="predicted"/>
<keyword evidence="3" id="KW-1185">Reference proteome</keyword>
<organism evidence="3">
    <name type="scientific">Drosophila grimshawi</name>
    <name type="common">Hawaiian fruit fly</name>
    <name type="synonym">Idiomyia grimshawi</name>
    <dbReference type="NCBI Taxonomy" id="7222"/>
    <lineage>
        <taxon>Eukaryota</taxon>
        <taxon>Metazoa</taxon>
        <taxon>Ecdysozoa</taxon>
        <taxon>Arthropoda</taxon>
        <taxon>Hexapoda</taxon>
        <taxon>Insecta</taxon>
        <taxon>Pterygota</taxon>
        <taxon>Neoptera</taxon>
        <taxon>Endopterygota</taxon>
        <taxon>Diptera</taxon>
        <taxon>Brachycera</taxon>
        <taxon>Muscomorpha</taxon>
        <taxon>Ephydroidea</taxon>
        <taxon>Drosophilidae</taxon>
        <taxon>Drosophila</taxon>
        <taxon>Hawaiian Drosophila</taxon>
    </lineage>
</organism>
<dbReference type="InParanoid" id="B4JGP9"/>
<sequence>MRTGTGAETEMATQPTRQASERALPLQLNKKCGDYNDYNDVDDYDDDDDVATAIATCAVFALSMQWGEGCEGRDGALCHYFLCIHPA</sequence>
<dbReference type="HOGENOM" id="CLU_2485651_0_0_1"/>